<feature type="transmembrane region" description="Helical" evidence="2">
    <location>
        <begin position="289"/>
        <end position="309"/>
    </location>
</feature>
<feature type="compositionally biased region" description="Pro residues" evidence="1">
    <location>
        <begin position="46"/>
        <end position="58"/>
    </location>
</feature>
<reference evidence="3" key="2">
    <citation type="submission" date="2020-09" db="EMBL/GenBank/DDBJ databases">
        <authorList>
            <person name="Sun Q."/>
            <person name="Ohkuma M."/>
        </authorList>
    </citation>
    <scope>NUCLEOTIDE SEQUENCE</scope>
    <source>
        <strain evidence="3">JCM 3090</strain>
    </source>
</reference>
<dbReference type="RefSeq" id="WP_189169144.1">
    <property type="nucleotide sequence ID" value="NZ_BMQB01000002.1"/>
</dbReference>
<sequence length="315" mass="33450">MVEQQPPRVRPGRPRTLDPQRGRRERLRRAVLASRARVEVRLRVGPPTPGGPGEPGPGPADAERLSAALAQLSRAEDSRSLEIGWALLNAADDLVTSTYTDDEVNAAIVVLRQQIDHGEISGWRQKAIADLLDHVTPPGAVPPPGDPVPGYGMPTRASDRVLLLQALRLRNNHYDLGHHTLRVSATRRVWLLIIGIVLLGVGAAVAWGDVRQPGDILVSGRVIGGVLVAGMLGAVTSAIQRLAVDPQTSVVLQLGSFTATVTRLFVGAVAALTVYLAHRGGILSFPGTHALPLLILASFGAGFAERLVVFHGKSA</sequence>
<gene>
    <name evidence="3" type="ORF">GCM10010123_13370</name>
</gene>
<evidence type="ECO:0000256" key="1">
    <source>
        <dbReference type="SAM" id="MobiDB-lite"/>
    </source>
</evidence>
<organism evidence="3 4">
    <name type="scientific">Pilimelia anulata</name>
    <dbReference type="NCBI Taxonomy" id="53371"/>
    <lineage>
        <taxon>Bacteria</taxon>
        <taxon>Bacillati</taxon>
        <taxon>Actinomycetota</taxon>
        <taxon>Actinomycetes</taxon>
        <taxon>Micromonosporales</taxon>
        <taxon>Micromonosporaceae</taxon>
        <taxon>Pilimelia</taxon>
    </lineage>
</organism>
<protein>
    <submittedName>
        <fullName evidence="3">Uncharacterized protein</fullName>
    </submittedName>
</protein>
<keyword evidence="2" id="KW-0472">Membrane</keyword>
<feature type="transmembrane region" description="Helical" evidence="2">
    <location>
        <begin position="251"/>
        <end position="277"/>
    </location>
</feature>
<dbReference type="AlphaFoldDB" id="A0A8J3F8B3"/>
<keyword evidence="2" id="KW-0812">Transmembrane</keyword>
<evidence type="ECO:0000313" key="3">
    <source>
        <dbReference type="EMBL" id="GGJ85009.1"/>
    </source>
</evidence>
<keyword evidence="2" id="KW-1133">Transmembrane helix</keyword>
<feature type="transmembrane region" description="Helical" evidence="2">
    <location>
        <begin position="220"/>
        <end position="239"/>
    </location>
</feature>
<dbReference type="Proteomes" id="UP000649739">
    <property type="component" value="Unassembled WGS sequence"/>
</dbReference>
<proteinExistence type="predicted"/>
<comment type="caution">
    <text evidence="3">The sequence shown here is derived from an EMBL/GenBank/DDBJ whole genome shotgun (WGS) entry which is preliminary data.</text>
</comment>
<dbReference type="EMBL" id="BMQB01000002">
    <property type="protein sequence ID" value="GGJ85009.1"/>
    <property type="molecule type" value="Genomic_DNA"/>
</dbReference>
<accession>A0A8J3F8B3</accession>
<evidence type="ECO:0000256" key="2">
    <source>
        <dbReference type="SAM" id="Phobius"/>
    </source>
</evidence>
<evidence type="ECO:0000313" key="4">
    <source>
        <dbReference type="Proteomes" id="UP000649739"/>
    </source>
</evidence>
<feature type="transmembrane region" description="Helical" evidence="2">
    <location>
        <begin position="189"/>
        <end position="208"/>
    </location>
</feature>
<reference evidence="3" key="1">
    <citation type="journal article" date="2014" name="Int. J. Syst. Evol. Microbiol.">
        <title>Complete genome sequence of Corynebacterium casei LMG S-19264T (=DSM 44701T), isolated from a smear-ripened cheese.</title>
        <authorList>
            <consortium name="US DOE Joint Genome Institute (JGI-PGF)"/>
            <person name="Walter F."/>
            <person name="Albersmeier A."/>
            <person name="Kalinowski J."/>
            <person name="Ruckert C."/>
        </authorList>
    </citation>
    <scope>NUCLEOTIDE SEQUENCE</scope>
    <source>
        <strain evidence="3">JCM 3090</strain>
    </source>
</reference>
<feature type="region of interest" description="Disordered" evidence="1">
    <location>
        <begin position="1"/>
        <end position="62"/>
    </location>
</feature>
<name>A0A8J3F8B3_9ACTN</name>
<keyword evidence="4" id="KW-1185">Reference proteome</keyword>